<gene>
    <name evidence="2" type="ORF">CMUS01_00430</name>
</gene>
<name>A0A8H6NYS6_9PEZI</name>
<comment type="caution">
    <text evidence="2">The sequence shown here is derived from an EMBL/GenBank/DDBJ whole genome shotgun (WGS) entry which is preliminary data.</text>
</comment>
<organism evidence="2 3">
    <name type="scientific">Colletotrichum musicola</name>
    <dbReference type="NCBI Taxonomy" id="2175873"/>
    <lineage>
        <taxon>Eukaryota</taxon>
        <taxon>Fungi</taxon>
        <taxon>Dikarya</taxon>
        <taxon>Ascomycota</taxon>
        <taxon>Pezizomycotina</taxon>
        <taxon>Sordariomycetes</taxon>
        <taxon>Hypocreomycetidae</taxon>
        <taxon>Glomerellales</taxon>
        <taxon>Glomerellaceae</taxon>
        <taxon>Colletotrichum</taxon>
        <taxon>Colletotrichum orchidearum species complex</taxon>
    </lineage>
</organism>
<accession>A0A8H6NYS6</accession>
<dbReference type="EMBL" id="WIGM01000006">
    <property type="protein sequence ID" value="KAF6845041.1"/>
    <property type="molecule type" value="Genomic_DNA"/>
</dbReference>
<dbReference type="AlphaFoldDB" id="A0A8H6NYS6"/>
<keyword evidence="3" id="KW-1185">Reference proteome</keyword>
<dbReference type="OrthoDB" id="10037289at2759"/>
<protein>
    <submittedName>
        <fullName evidence="2">Uncharacterized protein</fullName>
    </submittedName>
</protein>
<sequence length="364" mass="40525">MRPAGPRRTIRYSAVSNSHNTDVDYKKAMEDPEFAFTYICKCPWGTKRDGGDEDEDDWGEDEDDEEDEEDGAEKPKCDLGKTCLCDKLAADHPEAPYVITRAAYRKLMNQQVNSQVRNPDSFDIRTFNDHAAYGSLQVLQNLILDFEEAEGCWKEQWVVCEALAPLIWYLQLGSEFGMINDGESAMKTAKLVGNMFLAMLARLEREGVLKPDSEVKDLGFVMAGFLKVAESFRDCSLLEDEDKVRKSKKRPFVFAPARVDSYVAAYAKKHGIKLGGVPKLDELLAEHGDDPWGFGAALEEYKKGGNSCDCFVPKHSSKSAIGGDSLDITSWTPAERKKASFNKKDPLPKQILDGIKDGLVVGLG</sequence>
<reference evidence="2" key="1">
    <citation type="journal article" date="2020" name="Phytopathology">
        <title>Genome Sequence Resources of Colletotrichum truncatum, C. plurivorum, C. musicola, and C. sojae: Four Species Pathogenic to Soybean (Glycine max).</title>
        <authorList>
            <person name="Rogerio F."/>
            <person name="Boufleur T.R."/>
            <person name="Ciampi-Guillardi M."/>
            <person name="Sukno S.A."/>
            <person name="Thon M.R."/>
            <person name="Massola Junior N.S."/>
            <person name="Baroncelli R."/>
        </authorList>
    </citation>
    <scope>NUCLEOTIDE SEQUENCE</scope>
    <source>
        <strain evidence="2">LFN0074</strain>
    </source>
</reference>
<proteinExistence type="predicted"/>
<evidence type="ECO:0000313" key="3">
    <source>
        <dbReference type="Proteomes" id="UP000639643"/>
    </source>
</evidence>
<feature type="compositionally biased region" description="Acidic residues" evidence="1">
    <location>
        <begin position="51"/>
        <end position="71"/>
    </location>
</feature>
<evidence type="ECO:0000313" key="2">
    <source>
        <dbReference type="EMBL" id="KAF6845041.1"/>
    </source>
</evidence>
<evidence type="ECO:0000256" key="1">
    <source>
        <dbReference type="SAM" id="MobiDB-lite"/>
    </source>
</evidence>
<feature type="region of interest" description="Disordered" evidence="1">
    <location>
        <begin position="42"/>
        <end position="74"/>
    </location>
</feature>
<dbReference type="Proteomes" id="UP000639643">
    <property type="component" value="Unassembled WGS sequence"/>
</dbReference>